<comment type="caution">
    <text evidence="1">The sequence shown here is derived from an EMBL/GenBank/DDBJ whole genome shotgun (WGS) entry which is preliminary data.</text>
</comment>
<dbReference type="EMBL" id="JBGFUD010020282">
    <property type="protein sequence ID" value="MFH4984701.1"/>
    <property type="molecule type" value="Genomic_DNA"/>
</dbReference>
<evidence type="ECO:0000313" key="1">
    <source>
        <dbReference type="EMBL" id="MFH4984701.1"/>
    </source>
</evidence>
<reference evidence="1 2" key="1">
    <citation type="submission" date="2024-08" db="EMBL/GenBank/DDBJ databases">
        <title>Gnathostoma spinigerum genome.</title>
        <authorList>
            <person name="Gonzalez-Bertolin B."/>
            <person name="Monzon S."/>
            <person name="Zaballos A."/>
            <person name="Jimenez P."/>
            <person name="Dekumyoy P."/>
            <person name="Varona S."/>
            <person name="Cuesta I."/>
            <person name="Sumanam S."/>
            <person name="Adisakwattana P."/>
            <person name="Gasser R.B."/>
            <person name="Hernandez-Gonzalez A."/>
            <person name="Young N.D."/>
            <person name="Perteguer M.J."/>
        </authorList>
    </citation>
    <scope>NUCLEOTIDE SEQUENCE [LARGE SCALE GENOMIC DNA]</scope>
    <source>
        <strain evidence="1">AL3</strain>
        <tissue evidence="1">Liver</tissue>
    </source>
</reference>
<proteinExistence type="predicted"/>
<protein>
    <submittedName>
        <fullName evidence="1">Uncharacterized protein</fullName>
    </submittedName>
</protein>
<name>A0ABD6F2X4_9BILA</name>
<dbReference type="AlphaFoldDB" id="A0ABD6F2X4"/>
<organism evidence="1 2">
    <name type="scientific">Gnathostoma spinigerum</name>
    <dbReference type="NCBI Taxonomy" id="75299"/>
    <lineage>
        <taxon>Eukaryota</taxon>
        <taxon>Metazoa</taxon>
        <taxon>Ecdysozoa</taxon>
        <taxon>Nematoda</taxon>
        <taxon>Chromadorea</taxon>
        <taxon>Rhabditida</taxon>
        <taxon>Spirurina</taxon>
        <taxon>Gnathostomatomorpha</taxon>
        <taxon>Gnathostomatoidea</taxon>
        <taxon>Gnathostomatidae</taxon>
        <taxon>Gnathostoma</taxon>
    </lineage>
</organism>
<gene>
    <name evidence="1" type="ORF">AB6A40_011410</name>
</gene>
<keyword evidence="2" id="KW-1185">Reference proteome</keyword>
<accession>A0ABD6F2X4</accession>
<sequence>MADLSQALARVDEIIEREPDGNLAYEEMKQIYDSDESTHENVEVMWRLCKATFLKSNTLDKKNPTKKKLLLEARSYGIKAYALDEDNYEALKWEAICVGSMTDFLGIKDKIEQGFIFKVSNV</sequence>
<evidence type="ECO:0000313" key="2">
    <source>
        <dbReference type="Proteomes" id="UP001608902"/>
    </source>
</evidence>
<dbReference type="Proteomes" id="UP001608902">
    <property type="component" value="Unassembled WGS sequence"/>
</dbReference>